<reference evidence="2 3" key="1">
    <citation type="submission" date="2016-11" db="EMBL/GenBank/DDBJ databases">
        <authorList>
            <person name="Jaros S."/>
            <person name="Januszkiewicz K."/>
            <person name="Wedrychowicz H."/>
        </authorList>
    </citation>
    <scope>NUCLEOTIDE SEQUENCE [LARGE SCALE GENOMIC DNA]</scope>
    <source>
        <strain evidence="2 3">DSM 21074</strain>
    </source>
</reference>
<dbReference type="RefSeq" id="WP_073112252.1">
    <property type="nucleotide sequence ID" value="NZ_FQYN01000010.1"/>
</dbReference>
<dbReference type="EMBL" id="FQYN01000010">
    <property type="protein sequence ID" value="SHJ75341.1"/>
    <property type="molecule type" value="Genomic_DNA"/>
</dbReference>
<feature type="transmembrane region" description="Helical" evidence="1">
    <location>
        <begin position="44"/>
        <end position="64"/>
    </location>
</feature>
<keyword evidence="1" id="KW-1133">Transmembrane helix</keyword>
<keyword evidence="1" id="KW-0812">Transmembrane</keyword>
<evidence type="ECO:0000256" key="1">
    <source>
        <dbReference type="SAM" id="Phobius"/>
    </source>
</evidence>
<keyword evidence="1" id="KW-0472">Membrane</keyword>
<proteinExistence type="predicted"/>
<dbReference type="STRING" id="1121955.SAMN02745146_0075"/>
<protein>
    <submittedName>
        <fullName evidence="2">Uncharacterized protein</fullName>
    </submittedName>
</protein>
<sequence>MENANKKPQGTAFFGNLPAVPVLILIIWLAMTVVYYTIGLSHDVSLPIVLATVVWFIVWLVRAVRRA</sequence>
<accession>A0A1M6LVX4</accession>
<evidence type="ECO:0000313" key="3">
    <source>
        <dbReference type="Proteomes" id="UP000184418"/>
    </source>
</evidence>
<feature type="transmembrane region" description="Helical" evidence="1">
    <location>
        <begin position="12"/>
        <end position="38"/>
    </location>
</feature>
<evidence type="ECO:0000313" key="2">
    <source>
        <dbReference type="EMBL" id="SHJ75341.1"/>
    </source>
</evidence>
<organism evidence="2 3">
    <name type="scientific">Hymenobacter daecheongensis DSM 21074</name>
    <dbReference type="NCBI Taxonomy" id="1121955"/>
    <lineage>
        <taxon>Bacteria</taxon>
        <taxon>Pseudomonadati</taxon>
        <taxon>Bacteroidota</taxon>
        <taxon>Cytophagia</taxon>
        <taxon>Cytophagales</taxon>
        <taxon>Hymenobacteraceae</taxon>
        <taxon>Hymenobacter</taxon>
    </lineage>
</organism>
<keyword evidence="3" id="KW-1185">Reference proteome</keyword>
<name>A0A1M6LVX4_9BACT</name>
<gene>
    <name evidence="2" type="ORF">SAMN02745146_0075</name>
</gene>
<dbReference type="Proteomes" id="UP000184418">
    <property type="component" value="Unassembled WGS sequence"/>
</dbReference>
<dbReference type="AlphaFoldDB" id="A0A1M6LVX4"/>